<dbReference type="PANTHER" id="PTHR33115">
    <property type="entry name" value="ARM REPEAT SUPERFAMILY PROTEIN"/>
    <property type="match status" value="1"/>
</dbReference>
<dbReference type="InterPro" id="IPR011989">
    <property type="entry name" value="ARM-like"/>
</dbReference>
<accession>A0ABC9C8F4</accession>
<feature type="transmembrane region" description="Helical" evidence="2">
    <location>
        <begin position="214"/>
        <end position="236"/>
    </location>
</feature>
<dbReference type="EMBL" id="OZ075138">
    <property type="protein sequence ID" value="CAL5013568.1"/>
    <property type="molecule type" value="Genomic_DNA"/>
</dbReference>
<gene>
    <name evidence="3" type="ORF">URODEC1_LOCUS71474</name>
</gene>
<feature type="transmembrane region" description="Helical" evidence="2">
    <location>
        <begin position="404"/>
        <end position="431"/>
    </location>
</feature>
<dbReference type="PANTHER" id="PTHR33115:SF43">
    <property type="entry name" value="BLE2 PROTEIN"/>
    <property type="match status" value="1"/>
</dbReference>
<sequence length="1013" mass="111487">MASATPEVAIRIISDAAADAGDESQKRERRLNRFVRVVAFGEWAGNAFGALAFVWATAVLLGGFCSVLKPLDFWYATVIIFIEAFRIFSRNYKLENQALFGTTRALRWINVPFVRMLGRPQEGNEVVLTMGLWINLVNWLPVVGLMFMGILQAALLILMSKKMELRGTCQLTSRSRRRRRLHLGAVIVVFLIIYTLFLSGVTEDLRYPTIVPSAFENACASTEILTQVVAALLLIFRPQVVVNLTNTPWCRRLLSLSKVISSVSLAFGFAVALWPRRVVDPSSFITAFTVAVLSLGSLQTPAAANNTLFGGRWIEAIVDILFLWHLLVTLPAALSGGHGGFVRQLTTIAAGISSILVLLMKNLQIPAAALQVLLSSSRFSSLQSEYRQPSPQDCTTANPNLVPAIIGFYVLALCEGSLYILASILGLFSFFPRRSLVRHSKLFHGQRGAKAIDLYYQHAYATCMDTGPFAAKKNLSLAGFATESLMTSSSSSEMQRAAVLVLGNLDSIEELRSRILGPNDRALSTLIGMLGWEDVQHRDIRLIAAGIVANLADSLTISEIPGMLKLVSSLLDADNQPVNNDPAGRQDSLPNVGNAEQLEHGQDDGRGCWVRRRWQQMKKKWSILEEQEPLTHQDSLPIQGMVILERLAHDPDNCAEIAKATYLVAKIVGLISYTAADSKSSKDNKRQHMMIFSSLNFARRLAITGDTIGVALRQELYNNSFLINNLECVLEDSRSSPEIMKLVFEILAKLAFDKDARKEIGSSKVTISELMHAFIGKDGSTNAYYDQSLRMAAGEALANLTIESPANCLAILEETGYELIKDLKNMLCEDEYRYVAASLLQNVCAHSTDKLRHHQGAGNHLSSAIPMVMKNIMSAGSKQLEPLIGLVSEISNVIPEPFVDQLQLQANGSELVQKLVGTLNSNRKPNPEYPRMRRVVIEMVISTVKLCPRYATIFREGGMMEALNKVERTPSKVEEYRVFYANVGVVRESGSPLAALAATAKRLVHSAAGNLGA</sequence>
<feature type="transmembrane region" description="Helical" evidence="2">
    <location>
        <begin position="281"/>
        <end position="304"/>
    </location>
</feature>
<dbReference type="AlphaFoldDB" id="A0ABC9C8F4"/>
<keyword evidence="4" id="KW-1185">Reference proteome</keyword>
<evidence type="ECO:0000256" key="1">
    <source>
        <dbReference type="SAM" id="MobiDB-lite"/>
    </source>
</evidence>
<evidence type="ECO:0008006" key="5">
    <source>
        <dbReference type="Google" id="ProtNLM"/>
    </source>
</evidence>
<name>A0ABC9C8F4_9POAL</name>
<dbReference type="SUPFAM" id="SSF48371">
    <property type="entry name" value="ARM repeat"/>
    <property type="match status" value="1"/>
</dbReference>
<keyword evidence="2" id="KW-0472">Membrane</keyword>
<feature type="transmembrane region" description="Helical" evidence="2">
    <location>
        <begin position="341"/>
        <end position="360"/>
    </location>
</feature>
<feature type="transmembrane region" description="Helical" evidence="2">
    <location>
        <begin position="316"/>
        <end position="335"/>
    </location>
</feature>
<reference evidence="4" key="1">
    <citation type="submission" date="2024-06" db="EMBL/GenBank/DDBJ databases">
        <authorList>
            <person name="Ryan C."/>
        </authorList>
    </citation>
    <scope>NUCLEOTIDE SEQUENCE [LARGE SCALE GENOMIC DNA]</scope>
</reference>
<dbReference type="Gene3D" id="1.25.10.10">
    <property type="entry name" value="Leucine-rich Repeat Variant"/>
    <property type="match status" value="2"/>
</dbReference>
<evidence type="ECO:0000256" key="2">
    <source>
        <dbReference type="SAM" id="Phobius"/>
    </source>
</evidence>
<feature type="transmembrane region" description="Helical" evidence="2">
    <location>
        <begin position="138"/>
        <end position="160"/>
    </location>
</feature>
<reference evidence="3 4" key="2">
    <citation type="submission" date="2024-10" db="EMBL/GenBank/DDBJ databases">
        <authorList>
            <person name="Ryan C."/>
        </authorList>
    </citation>
    <scope>NUCLEOTIDE SEQUENCE [LARGE SCALE GENOMIC DNA]</scope>
</reference>
<protein>
    <recommendedName>
        <fullName evidence="5">BLE2 protein</fullName>
    </recommendedName>
</protein>
<dbReference type="InterPro" id="IPR016024">
    <property type="entry name" value="ARM-type_fold"/>
</dbReference>
<dbReference type="Proteomes" id="UP001497457">
    <property type="component" value="Chromosome 28b"/>
</dbReference>
<feature type="transmembrane region" description="Helical" evidence="2">
    <location>
        <begin position="34"/>
        <end position="61"/>
    </location>
</feature>
<organism evidence="3 4">
    <name type="scientific">Urochloa decumbens</name>
    <dbReference type="NCBI Taxonomy" id="240449"/>
    <lineage>
        <taxon>Eukaryota</taxon>
        <taxon>Viridiplantae</taxon>
        <taxon>Streptophyta</taxon>
        <taxon>Embryophyta</taxon>
        <taxon>Tracheophyta</taxon>
        <taxon>Spermatophyta</taxon>
        <taxon>Magnoliopsida</taxon>
        <taxon>Liliopsida</taxon>
        <taxon>Poales</taxon>
        <taxon>Poaceae</taxon>
        <taxon>PACMAD clade</taxon>
        <taxon>Panicoideae</taxon>
        <taxon>Panicodae</taxon>
        <taxon>Paniceae</taxon>
        <taxon>Melinidinae</taxon>
        <taxon>Urochloa</taxon>
    </lineage>
</organism>
<keyword evidence="2" id="KW-0812">Transmembrane</keyword>
<feature type="region of interest" description="Disordered" evidence="1">
    <location>
        <begin position="577"/>
        <end position="603"/>
    </location>
</feature>
<keyword evidence="2" id="KW-1133">Transmembrane helix</keyword>
<evidence type="ECO:0000313" key="3">
    <source>
        <dbReference type="EMBL" id="CAL5013568.1"/>
    </source>
</evidence>
<proteinExistence type="predicted"/>
<evidence type="ECO:0000313" key="4">
    <source>
        <dbReference type="Proteomes" id="UP001497457"/>
    </source>
</evidence>
<feature type="transmembrane region" description="Helical" evidence="2">
    <location>
        <begin position="181"/>
        <end position="202"/>
    </location>
</feature>
<feature type="transmembrane region" description="Helical" evidence="2">
    <location>
        <begin position="256"/>
        <end position="275"/>
    </location>
</feature>